<keyword evidence="11" id="KW-0479">Metal-binding</keyword>
<dbReference type="CDD" id="cd23081">
    <property type="entry name" value="cpPDZ_EcRseP-like"/>
    <property type="match status" value="1"/>
</dbReference>
<dbReference type="GO" id="GO:0046872">
    <property type="term" value="F:metal ion binding"/>
    <property type="evidence" value="ECO:0007669"/>
    <property type="project" value="UniProtKB-KW"/>
</dbReference>
<name>A0AA51X7C3_9GAMM</name>
<dbReference type="NCBIfam" id="TIGR00054">
    <property type="entry name" value="RIP metalloprotease RseP"/>
    <property type="match status" value="1"/>
</dbReference>
<comment type="subcellular location">
    <subcellularLocation>
        <location evidence="2">Membrane</location>
        <topology evidence="2">Multi-pass membrane protein</topology>
    </subcellularLocation>
</comment>
<evidence type="ECO:0000256" key="3">
    <source>
        <dbReference type="ARBA" id="ARBA00007931"/>
    </source>
</evidence>
<evidence type="ECO:0000256" key="10">
    <source>
        <dbReference type="ARBA" id="ARBA00023136"/>
    </source>
</evidence>
<dbReference type="Pfam" id="PF17820">
    <property type="entry name" value="PDZ_6"/>
    <property type="match status" value="2"/>
</dbReference>
<evidence type="ECO:0000256" key="8">
    <source>
        <dbReference type="ARBA" id="ARBA00022989"/>
    </source>
</evidence>
<evidence type="ECO:0000259" key="12">
    <source>
        <dbReference type="PROSITE" id="PS50106"/>
    </source>
</evidence>
<evidence type="ECO:0000313" key="13">
    <source>
        <dbReference type="EMBL" id="WMS86965.1"/>
    </source>
</evidence>
<dbReference type="Pfam" id="PF02163">
    <property type="entry name" value="Peptidase_M50"/>
    <property type="match status" value="1"/>
</dbReference>
<keyword evidence="10 11" id="KW-0472">Membrane</keyword>
<dbReference type="InterPro" id="IPR008915">
    <property type="entry name" value="Peptidase_M50"/>
</dbReference>
<keyword evidence="4" id="KW-0645">Protease</keyword>
<dbReference type="PROSITE" id="PS50106">
    <property type="entry name" value="PDZ"/>
    <property type="match status" value="1"/>
</dbReference>
<proteinExistence type="inferred from homology"/>
<protein>
    <recommendedName>
        <fullName evidence="11">Zinc metalloprotease</fullName>
        <ecNumber evidence="11">3.4.24.-</ecNumber>
    </recommendedName>
</protein>
<accession>A0AA51X7C3</accession>
<keyword evidence="5 11" id="KW-0812">Transmembrane</keyword>
<evidence type="ECO:0000256" key="7">
    <source>
        <dbReference type="ARBA" id="ARBA00022833"/>
    </source>
</evidence>
<keyword evidence="6 11" id="KW-0378">Hydrolase</keyword>
<keyword evidence="7 11" id="KW-0862">Zinc</keyword>
<evidence type="ECO:0000256" key="6">
    <source>
        <dbReference type="ARBA" id="ARBA00022801"/>
    </source>
</evidence>
<dbReference type="KEGG" id="plei:Q9312_17255"/>
<keyword evidence="14" id="KW-1185">Reference proteome</keyword>
<dbReference type="Proteomes" id="UP001239782">
    <property type="component" value="Chromosome"/>
</dbReference>
<evidence type="ECO:0000256" key="11">
    <source>
        <dbReference type="RuleBase" id="RU362031"/>
    </source>
</evidence>
<evidence type="ECO:0000256" key="4">
    <source>
        <dbReference type="ARBA" id="ARBA00022670"/>
    </source>
</evidence>
<feature type="transmembrane region" description="Helical" evidence="11">
    <location>
        <begin position="417"/>
        <end position="435"/>
    </location>
</feature>
<dbReference type="GO" id="GO:0006508">
    <property type="term" value="P:proteolysis"/>
    <property type="evidence" value="ECO:0007669"/>
    <property type="project" value="UniProtKB-KW"/>
</dbReference>
<sequence>MIEFLYNLVFFLVALGILVTFHEWGHFYAARKLGVKVLRFSVGFGKPLWRRVGKDGVEYVVAGIPLGGYVKMLDEREGNVAESERSQAFNRQALWKRNVIVFAGPLANFVLALVVYWLMFFSGTWVMKPIVAEPLAGSIAQTAGVQRNDQILKVDGQSVNGWNDVVWALVERLGESGQIDLEVLDWSNNQTKSLKLDISDWKVDDRRPDPLASLGLTQIDAIDPLVYELDPNGAAQQAGIKPRDRILQLNDTKISSFRDVQGFMQAVQSDQAISVKVNRDGQEQEFQVYPRQVEQNWLLGIKVYSYFEYESAGFIGSFKLAVNKTAEVIALTGTMFKKLIVGEVSTKSLGGPLSIAEGAGSSARGGWVYFLGFLGIISVNLGLINLLPVPMLDGGHLLFNAIEWLKGKPLSDEAQEYGLRIGMVLVLGLMAIALFNDIARL</sequence>
<dbReference type="GO" id="GO:0004222">
    <property type="term" value="F:metalloendopeptidase activity"/>
    <property type="evidence" value="ECO:0007669"/>
    <property type="project" value="InterPro"/>
</dbReference>
<dbReference type="InterPro" id="IPR041489">
    <property type="entry name" value="PDZ_6"/>
</dbReference>
<dbReference type="PANTHER" id="PTHR42837">
    <property type="entry name" value="REGULATOR OF SIGMA-E PROTEASE RSEP"/>
    <property type="match status" value="1"/>
</dbReference>
<organism evidence="13 14">
    <name type="scientific">Pleionea litopenaei</name>
    <dbReference type="NCBI Taxonomy" id="3070815"/>
    <lineage>
        <taxon>Bacteria</taxon>
        <taxon>Pseudomonadati</taxon>
        <taxon>Pseudomonadota</taxon>
        <taxon>Gammaproteobacteria</taxon>
        <taxon>Oceanospirillales</taxon>
        <taxon>Pleioneaceae</taxon>
        <taxon>Pleionea</taxon>
    </lineage>
</organism>
<evidence type="ECO:0000256" key="5">
    <source>
        <dbReference type="ARBA" id="ARBA00022692"/>
    </source>
</evidence>
<dbReference type="EC" id="3.4.24.-" evidence="11"/>
<dbReference type="InterPro" id="IPR004387">
    <property type="entry name" value="Pept_M50_Zn"/>
</dbReference>
<dbReference type="InterPro" id="IPR036034">
    <property type="entry name" value="PDZ_sf"/>
</dbReference>
<feature type="domain" description="PDZ" evidence="12">
    <location>
        <begin position="202"/>
        <end position="281"/>
    </location>
</feature>
<dbReference type="SUPFAM" id="SSF50156">
    <property type="entry name" value="PDZ domain-like"/>
    <property type="match status" value="2"/>
</dbReference>
<evidence type="ECO:0000256" key="2">
    <source>
        <dbReference type="ARBA" id="ARBA00004141"/>
    </source>
</evidence>
<dbReference type="AlphaFoldDB" id="A0AA51X7C3"/>
<comment type="similarity">
    <text evidence="3 11">Belongs to the peptidase M50B family.</text>
</comment>
<keyword evidence="8 11" id="KW-1133">Transmembrane helix</keyword>
<dbReference type="CDD" id="cd06163">
    <property type="entry name" value="S2P-M50_PDZ_RseP-like"/>
    <property type="match status" value="2"/>
</dbReference>
<dbReference type="Gene3D" id="2.30.42.10">
    <property type="match status" value="2"/>
</dbReference>
<evidence type="ECO:0000256" key="1">
    <source>
        <dbReference type="ARBA" id="ARBA00001947"/>
    </source>
</evidence>
<reference evidence="13 14" key="1">
    <citation type="submission" date="2023-08" db="EMBL/GenBank/DDBJ databases">
        <title>Pleionea litopenaei sp. nov., isolated from stomach of juvenile Litopenaeus vannamei.</title>
        <authorList>
            <person name="Rho A.M."/>
            <person name="Hwang C.Y."/>
        </authorList>
    </citation>
    <scope>NUCLEOTIDE SEQUENCE [LARGE SCALE GENOMIC DNA]</scope>
    <source>
        <strain evidence="13 14">HL-JVS1</strain>
    </source>
</reference>
<comment type="cofactor">
    <cofactor evidence="1 11">
        <name>Zn(2+)</name>
        <dbReference type="ChEBI" id="CHEBI:29105"/>
    </cofactor>
</comment>
<feature type="transmembrane region" description="Helical" evidence="11">
    <location>
        <begin position="367"/>
        <end position="387"/>
    </location>
</feature>
<gene>
    <name evidence="13" type="primary">rseP</name>
    <name evidence="13" type="ORF">Q9312_17255</name>
</gene>
<dbReference type="PANTHER" id="PTHR42837:SF2">
    <property type="entry name" value="MEMBRANE METALLOPROTEASE ARASP2, CHLOROPLASTIC-RELATED"/>
    <property type="match status" value="1"/>
</dbReference>
<dbReference type="GO" id="GO:0016020">
    <property type="term" value="C:membrane"/>
    <property type="evidence" value="ECO:0007669"/>
    <property type="project" value="UniProtKB-SubCell"/>
</dbReference>
<evidence type="ECO:0000313" key="14">
    <source>
        <dbReference type="Proteomes" id="UP001239782"/>
    </source>
</evidence>
<dbReference type="RefSeq" id="WP_309202101.1">
    <property type="nucleotide sequence ID" value="NZ_CP133548.1"/>
</dbReference>
<dbReference type="SMART" id="SM00228">
    <property type="entry name" value="PDZ"/>
    <property type="match status" value="2"/>
</dbReference>
<feature type="transmembrane region" description="Helical" evidence="11">
    <location>
        <begin position="99"/>
        <end position="119"/>
    </location>
</feature>
<evidence type="ECO:0000256" key="9">
    <source>
        <dbReference type="ARBA" id="ARBA00023049"/>
    </source>
</evidence>
<dbReference type="EMBL" id="CP133548">
    <property type="protein sequence ID" value="WMS86965.1"/>
    <property type="molecule type" value="Genomic_DNA"/>
</dbReference>
<dbReference type="InterPro" id="IPR001478">
    <property type="entry name" value="PDZ"/>
</dbReference>
<keyword evidence="9 11" id="KW-0482">Metalloprotease</keyword>